<dbReference type="Proteomes" id="UP000239899">
    <property type="component" value="Unassembled WGS sequence"/>
</dbReference>
<name>A0A2P6TD25_CHLSO</name>
<evidence type="ECO:0000313" key="3">
    <source>
        <dbReference type="Proteomes" id="UP000239899"/>
    </source>
</evidence>
<keyword evidence="1" id="KW-1133">Transmembrane helix</keyword>
<keyword evidence="1" id="KW-0812">Transmembrane</keyword>
<dbReference type="EMBL" id="LHPG02000023">
    <property type="protein sequence ID" value="PRW20533.1"/>
    <property type="molecule type" value="Genomic_DNA"/>
</dbReference>
<sequence length="122" mass="12913">MFRTDSQGRAVLAGVQVADELLAVEQWGRWRQPQQAPQLLMYDIVLERSTVGVPHSALPLLAAALLLLALVAGAVPWWSDAAVPNLLNWLNGNGAAAGAAGLSSRVPARSRGRQAAVRAAVR</sequence>
<accession>A0A2P6TD25</accession>
<keyword evidence="3" id="KW-1185">Reference proteome</keyword>
<evidence type="ECO:0000313" key="2">
    <source>
        <dbReference type="EMBL" id="PRW20533.1"/>
    </source>
</evidence>
<comment type="caution">
    <text evidence="2">The sequence shown here is derived from an EMBL/GenBank/DDBJ whole genome shotgun (WGS) entry which is preliminary data.</text>
</comment>
<proteinExistence type="predicted"/>
<reference evidence="2 3" key="1">
    <citation type="journal article" date="2018" name="Plant J.">
        <title>Genome sequences of Chlorella sorokiniana UTEX 1602 and Micractinium conductrix SAG 241.80: implications to maltose excretion by a green alga.</title>
        <authorList>
            <person name="Arriola M.B."/>
            <person name="Velmurugan N."/>
            <person name="Zhang Y."/>
            <person name="Plunkett M.H."/>
            <person name="Hondzo H."/>
            <person name="Barney B.M."/>
        </authorList>
    </citation>
    <scope>NUCLEOTIDE SEQUENCE [LARGE SCALE GENOMIC DNA]</scope>
    <source>
        <strain evidence="3">UTEX 1602</strain>
    </source>
</reference>
<evidence type="ECO:0000256" key="1">
    <source>
        <dbReference type="SAM" id="Phobius"/>
    </source>
</evidence>
<feature type="transmembrane region" description="Helical" evidence="1">
    <location>
        <begin position="57"/>
        <end position="78"/>
    </location>
</feature>
<dbReference type="AlphaFoldDB" id="A0A2P6TD25"/>
<dbReference type="OrthoDB" id="514856at2759"/>
<gene>
    <name evidence="2" type="ORF">C2E21_8991</name>
</gene>
<protein>
    <submittedName>
        <fullName evidence="2">Zinc finger 665-like protein</fullName>
    </submittedName>
</protein>
<organism evidence="2 3">
    <name type="scientific">Chlorella sorokiniana</name>
    <name type="common">Freshwater green alga</name>
    <dbReference type="NCBI Taxonomy" id="3076"/>
    <lineage>
        <taxon>Eukaryota</taxon>
        <taxon>Viridiplantae</taxon>
        <taxon>Chlorophyta</taxon>
        <taxon>core chlorophytes</taxon>
        <taxon>Trebouxiophyceae</taxon>
        <taxon>Chlorellales</taxon>
        <taxon>Chlorellaceae</taxon>
        <taxon>Chlorella clade</taxon>
        <taxon>Chlorella</taxon>
    </lineage>
</organism>
<keyword evidence="1" id="KW-0472">Membrane</keyword>